<comment type="caution">
    <text evidence="1">The sequence shown here is derived from an EMBL/GenBank/DDBJ whole genome shotgun (WGS) entry which is preliminary data.</text>
</comment>
<reference evidence="1" key="2">
    <citation type="submission" date="2020-11" db="EMBL/GenBank/DDBJ databases">
        <authorList>
            <person name="McCartney M.A."/>
            <person name="Auch B."/>
            <person name="Kono T."/>
            <person name="Mallez S."/>
            <person name="Becker A."/>
            <person name="Gohl D.M."/>
            <person name="Silverstein K.A.T."/>
            <person name="Koren S."/>
            <person name="Bechman K.B."/>
            <person name="Herman A."/>
            <person name="Abrahante J.E."/>
            <person name="Garbe J."/>
        </authorList>
    </citation>
    <scope>NUCLEOTIDE SEQUENCE</scope>
    <source>
        <strain evidence="1">Duluth1</strain>
        <tissue evidence="1">Whole animal</tissue>
    </source>
</reference>
<dbReference type="AlphaFoldDB" id="A0A9D4DVE2"/>
<proteinExistence type="predicted"/>
<organism evidence="1 2">
    <name type="scientific">Dreissena polymorpha</name>
    <name type="common">Zebra mussel</name>
    <name type="synonym">Mytilus polymorpha</name>
    <dbReference type="NCBI Taxonomy" id="45954"/>
    <lineage>
        <taxon>Eukaryota</taxon>
        <taxon>Metazoa</taxon>
        <taxon>Spiralia</taxon>
        <taxon>Lophotrochozoa</taxon>
        <taxon>Mollusca</taxon>
        <taxon>Bivalvia</taxon>
        <taxon>Autobranchia</taxon>
        <taxon>Heteroconchia</taxon>
        <taxon>Euheterodonta</taxon>
        <taxon>Imparidentia</taxon>
        <taxon>Neoheterodontei</taxon>
        <taxon>Myida</taxon>
        <taxon>Dreissenoidea</taxon>
        <taxon>Dreissenidae</taxon>
        <taxon>Dreissena</taxon>
    </lineage>
</organism>
<protein>
    <submittedName>
        <fullName evidence="1">Uncharacterized protein</fullName>
    </submittedName>
</protein>
<keyword evidence="2" id="KW-1185">Reference proteome</keyword>
<accession>A0A9D4DVE2</accession>
<evidence type="ECO:0000313" key="1">
    <source>
        <dbReference type="EMBL" id="KAH3768777.1"/>
    </source>
</evidence>
<sequence>MAGQLLLAVTSGIPITRHLTVGYSASIIPGQLLLSVTRGIPIKRHLTVGYSGVIMAGNNTYFYSPVCSNAQQ</sequence>
<evidence type="ECO:0000313" key="2">
    <source>
        <dbReference type="Proteomes" id="UP000828390"/>
    </source>
</evidence>
<name>A0A9D4DVE2_DREPO</name>
<reference evidence="1" key="1">
    <citation type="journal article" date="2019" name="bioRxiv">
        <title>The Genome of the Zebra Mussel, Dreissena polymorpha: A Resource for Invasive Species Research.</title>
        <authorList>
            <person name="McCartney M.A."/>
            <person name="Auch B."/>
            <person name="Kono T."/>
            <person name="Mallez S."/>
            <person name="Zhang Y."/>
            <person name="Obille A."/>
            <person name="Becker A."/>
            <person name="Abrahante J.E."/>
            <person name="Garbe J."/>
            <person name="Badalamenti J.P."/>
            <person name="Herman A."/>
            <person name="Mangelson H."/>
            <person name="Liachko I."/>
            <person name="Sullivan S."/>
            <person name="Sone E.D."/>
            <person name="Koren S."/>
            <person name="Silverstein K.A.T."/>
            <person name="Beckman K.B."/>
            <person name="Gohl D.M."/>
        </authorList>
    </citation>
    <scope>NUCLEOTIDE SEQUENCE</scope>
    <source>
        <strain evidence="1">Duluth1</strain>
        <tissue evidence="1">Whole animal</tissue>
    </source>
</reference>
<gene>
    <name evidence="1" type="ORF">DPMN_169994</name>
</gene>
<dbReference type="Proteomes" id="UP000828390">
    <property type="component" value="Unassembled WGS sequence"/>
</dbReference>
<dbReference type="EMBL" id="JAIWYP010000009">
    <property type="protein sequence ID" value="KAH3768777.1"/>
    <property type="molecule type" value="Genomic_DNA"/>
</dbReference>